<reference evidence="1 2" key="1">
    <citation type="journal article" date="2017" name="Nat. Commun.">
        <title>Genome assembly with in vitro proximity ligation data and whole-genome triplication in lettuce.</title>
        <authorList>
            <person name="Reyes-Chin-Wo S."/>
            <person name="Wang Z."/>
            <person name="Yang X."/>
            <person name="Kozik A."/>
            <person name="Arikit S."/>
            <person name="Song C."/>
            <person name="Xia L."/>
            <person name="Froenicke L."/>
            <person name="Lavelle D.O."/>
            <person name="Truco M.J."/>
            <person name="Xia R."/>
            <person name="Zhu S."/>
            <person name="Xu C."/>
            <person name="Xu H."/>
            <person name="Xu X."/>
            <person name="Cox K."/>
            <person name="Korf I."/>
            <person name="Meyers B.C."/>
            <person name="Michelmore R.W."/>
        </authorList>
    </citation>
    <scope>NUCLEOTIDE SEQUENCE [LARGE SCALE GENOMIC DNA]</scope>
    <source>
        <strain evidence="2">cv. Salinas</strain>
        <tissue evidence="1">Seedlings</tissue>
    </source>
</reference>
<keyword evidence="2" id="KW-1185">Reference proteome</keyword>
<comment type="caution">
    <text evidence="1">The sequence shown here is derived from an EMBL/GenBank/DDBJ whole genome shotgun (WGS) entry which is preliminary data.</text>
</comment>
<accession>A0A9R1V790</accession>
<dbReference type="Proteomes" id="UP000235145">
    <property type="component" value="Unassembled WGS sequence"/>
</dbReference>
<evidence type="ECO:0000313" key="1">
    <source>
        <dbReference type="EMBL" id="KAJ0200990.1"/>
    </source>
</evidence>
<evidence type="ECO:0000313" key="2">
    <source>
        <dbReference type="Proteomes" id="UP000235145"/>
    </source>
</evidence>
<organism evidence="1 2">
    <name type="scientific">Lactuca sativa</name>
    <name type="common">Garden lettuce</name>
    <dbReference type="NCBI Taxonomy" id="4236"/>
    <lineage>
        <taxon>Eukaryota</taxon>
        <taxon>Viridiplantae</taxon>
        <taxon>Streptophyta</taxon>
        <taxon>Embryophyta</taxon>
        <taxon>Tracheophyta</taxon>
        <taxon>Spermatophyta</taxon>
        <taxon>Magnoliopsida</taxon>
        <taxon>eudicotyledons</taxon>
        <taxon>Gunneridae</taxon>
        <taxon>Pentapetalae</taxon>
        <taxon>asterids</taxon>
        <taxon>campanulids</taxon>
        <taxon>Asterales</taxon>
        <taxon>Asteraceae</taxon>
        <taxon>Cichorioideae</taxon>
        <taxon>Cichorieae</taxon>
        <taxon>Lactucinae</taxon>
        <taxon>Lactuca</taxon>
    </lineage>
</organism>
<gene>
    <name evidence="1" type="ORF">LSAT_V11C600316950</name>
</gene>
<dbReference type="AlphaFoldDB" id="A0A9R1V790"/>
<dbReference type="EMBL" id="NBSK02000006">
    <property type="protein sequence ID" value="KAJ0200990.1"/>
    <property type="molecule type" value="Genomic_DNA"/>
</dbReference>
<name>A0A9R1V790_LACSA</name>
<proteinExistence type="predicted"/>
<protein>
    <submittedName>
        <fullName evidence="1">Uncharacterized protein</fullName>
    </submittedName>
</protein>
<sequence length="89" mass="10371">MIRRHVNSSCTLHKDSFSDTSIGFNMVIIYFNYYNRINSMLLPCKTGRLVSDVLISNMYEVFNEKIDRGRDKPIIVKIGKFVSSTFIRD</sequence>